<dbReference type="Proteomes" id="UP000016932">
    <property type="component" value="Unassembled WGS sequence"/>
</dbReference>
<protein>
    <recommendedName>
        <fullName evidence="3">DUF4232 domain-containing protein</fullName>
    </recommendedName>
</protein>
<dbReference type="RefSeq" id="XP_007927879.1">
    <property type="nucleotide sequence ID" value="XM_007929688.1"/>
</dbReference>
<dbReference type="GeneID" id="19342621"/>
<evidence type="ECO:0000313" key="2">
    <source>
        <dbReference type="Proteomes" id="UP000016932"/>
    </source>
</evidence>
<dbReference type="EMBL" id="KB446560">
    <property type="protein sequence ID" value="EME81257.1"/>
    <property type="molecule type" value="Genomic_DNA"/>
</dbReference>
<evidence type="ECO:0008006" key="3">
    <source>
        <dbReference type="Google" id="ProtNLM"/>
    </source>
</evidence>
<proteinExistence type="predicted"/>
<organism evidence="1 2">
    <name type="scientific">Pseudocercospora fijiensis (strain CIRAD86)</name>
    <name type="common">Black leaf streak disease fungus</name>
    <name type="synonym">Mycosphaerella fijiensis</name>
    <dbReference type="NCBI Taxonomy" id="383855"/>
    <lineage>
        <taxon>Eukaryota</taxon>
        <taxon>Fungi</taxon>
        <taxon>Dikarya</taxon>
        <taxon>Ascomycota</taxon>
        <taxon>Pezizomycotina</taxon>
        <taxon>Dothideomycetes</taxon>
        <taxon>Dothideomycetidae</taxon>
        <taxon>Mycosphaerellales</taxon>
        <taxon>Mycosphaerellaceae</taxon>
        <taxon>Pseudocercospora</taxon>
    </lineage>
</organism>
<evidence type="ECO:0000313" key="1">
    <source>
        <dbReference type="EMBL" id="EME81257.1"/>
    </source>
</evidence>
<dbReference type="AlphaFoldDB" id="M3AUW7"/>
<feature type="non-terminal residue" evidence="1">
    <location>
        <position position="117"/>
    </location>
</feature>
<keyword evidence="2" id="KW-1185">Reference proteome</keyword>
<feature type="non-terminal residue" evidence="1">
    <location>
        <position position="1"/>
    </location>
</feature>
<gene>
    <name evidence="1" type="ORF">MYCFIDRAFT_8780</name>
</gene>
<dbReference type="eggNOG" id="ENOG502SU1E">
    <property type="taxonomic scope" value="Eukaryota"/>
</dbReference>
<dbReference type="VEuPathDB" id="FungiDB:MYCFIDRAFT_8780"/>
<dbReference type="OrthoDB" id="4664297at2759"/>
<accession>M3AUW7</accession>
<name>M3AUW7_PSEFD</name>
<dbReference type="KEGG" id="pfj:MYCFIDRAFT_8780"/>
<dbReference type="HOGENOM" id="CLU_095070_1_1_1"/>
<dbReference type="Gene3D" id="2.60.40.2970">
    <property type="match status" value="1"/>
</dbReference>
<sequence>NPPTVHVAIQNKNTATPLTLLTWDTPIDPSALNTGVLSLSDTSTGEAIPGPELKLNRLRPPPRDALVTIAPGDMVEKEVELVAPWIPRDGRSITVRAQGSWRAIWPKGKEDVSDEEL</sequence>
<reference evidence="1 2" key="1">
    <citation type="journal article" date="2012" name="PLoS Pathog.">
        <title>Diverse lifestyles and strategies of plant pathogenesis encoded in the genomes of eighteen Dothideomycetes fungi.</title>
        <authorList>
            <person name="Ohm R.A."/>
            <person name="Feau N."/>
            <person name="Henrissat B."/>
            <person name="Schoch C.L."/>
            <person name="Horwitz B.A."/>
            <person name="Barry K.W."/>
            <person name="Condon B.J."/>
            <person name="Copeland A.C."/>
            <person name="Dhillon B."/>
            <person name="Glaser F."/>
            <person name="Hesse C.N."/>
            <person name="Kosti I."/>
            <person name="LaButti K."/>
            <person name="Lindquist E.A."/>
            <person name="Lucas S."/>
            <person name="Salamov A.A."/>
            <person name="Bradshaw R.E."/>
            <person name="Ciuffetti L."/>
            <person name="Hamelin R.C."/>
            <person name="Kema G.H.J."/>
            <person name="Lawrence C."/>
            <person name="Scott J.A."/>
            <person name="Spatafora J.W."/>
            <person name="Turgeon B.G."/>
            <person name="de Wit P.J.G.M."/>
            <person name="Zhong S."/>
            <person name="Goodwin S.B."/>
            <person name="Grigoriev I.V."/>
        </authorList>
    </citation>
    <scope>NUCLEOTIDE SEQUENCE [LARGE SCALE GENOMIC DNA]</scope>
    <source>
        <strain evidence="1 2">CIRAD86</strain>
    </source>
</reference>